<accession>A0AAC9RFL7</accession>
<evidence type="ECO:0000259" key="3">
    <source>
        <dbReference type="PROSITE" id="PS51272"/>
    </source>
</evidence>
<keyword evidence="6" id="KW-1185">Reference proteome</keyword>
<dbReference type="Proteomes" id="UP000192478">
    <property type="component" value="Chromosome"/>
</dbReference>
<evidence type="ECO:0000256" key="1">
    <source>
        <dbReference type="ARBA" id="ARBA00022737"/>
    </source>
</evidence>
<keyword evidence="1" id="KW-0677">Repeat</keyword>
<name>A0AAC9RFL7_9CLOT</name>
<feature type="compositionally biased region" description="Acidic residues" evidence="2">
    <location>
        <begin position="49"/>
        <end position="151"/>
    </location>
</feature>
<dbReference type="PANTHER" id="PTHR43308:SF5">
    <property type="entry name" value="S-LAYER PROTEIN _ PEPTIDOGLYCAN ENDO-BETA-N-ACETYLGLUCOSAMINIDASE"/>
    <property type="match status" value="1"/>
</dbReference>
<reference evidence="5 7" key="2">
    <citation type="submission" date="2017-03" db="EMBL/GenBank/DDBJ databases">
        <title>Complete sequence of Clostridium formicaceticum DSM 92.</title>
        <authorList>
            <person name="Poehlein A."/>
            <person name="Karl M."/>
            <person name="Bengelsdorf F.R."/>
            <person name="Duerre P."/>
            <person name="Daniel R."/>
        </authorList>
    </citation>
    <scope>NUCLEOTIDE SEQUENCE [LARGE SCALE GENOMIC DNA]</scope>
    <source>
        <strain evidence="5 7">DSM 92</strain>
    </source>
</reference>
<feature type="domain" description="SLH" evidence="3">
    <location>
        <begin position="214"/>
        <end position="272"/>
    </location>
</feature>
<dbReference type="InterPro" id="IPR051465">
    <property type="entry name" value="Cell_Envelope_Struct_Comp"/>
</dbReference>
<dbReference type="EMBL" id="CP017603">
    <property type="protein sequence ID" value="AOY75541.1"/>
    <property type="molecule type" value="Genomic_DNA"/>
</dbReference>
<gene>
    <name evidence="5" type="primary">ancA_1</name>
    <name evidence="4" type="ORF">BJL90_06305</name>
    <name evidence="5" type="ORF">CLFO_01520</name>
</gene>
<dbReference type="AlphaFoldDB" id="A0AAC9RFL7"/>
<dbReference type="Proteomes" id="UP000177894">
    <property type="component" value="Chromosome"/>
</dbReference>
<dbReference type="KEGG" id="cfm:BJL90_06305"/>
<protein>
    <submittedName>
        <fullName evidence="5">Cellulosome-anchoring protein</fullName>
    </submittedName>
</protein>
<dbReference type="Pfam" id="PF00395">
    <property type="entry name" value="SLH"/>
    <property type="match status" value="3"/>
</dbReference>
<sequence length="413" mass="46256">MKGKDNVKRILGLLVAAIMMLTSVGMVFAEGADLENGDAADTSVVDQTEASDEENDEAADEENDEAADEENDEAADEENDEAADEENDEASNEENDEASDEEDDEASDEENDEASDEENDEASDEENDEASDEENDEASDEENDEASDEENTVTFSDIEGHWAADRIILWAEKEVVSGYPDGSFKPENNITRAEFMSLINKSMGYITEVAIDYSDVPENEWYASVVRRAEAAGYISGYGDGTMKPENFITREEVAAIISKINQLEQDAEASEVFTDAISAWAKGHVGAVAAARYMNGYVDNQEVRTFGALNNIKRAEAVVVIHNMFRELEEQDEEVDEDENNNEEQDEEVDEDENNNEEQDEEVDEDENNDEEQDEEVDEDENNDEEQDEEVDEDENNDEKQDEEEGNDTEQN</sequence>
<proteinExistence type="predicted"/>
<dbReference type="InterPro" id="IPR001119">
    <property type="entry name" value="SLH_dom"/>
</dbReference>
<dbReference type="PANTHER" id="PTHR43308">
    <property type="entry name" value="OUTER MEMBRANE PROTEIN ALPHA-RELATED"/>
    <property type="match status" value="1"/>
</dbReference>
<evidence type="ECO:0000313" key="6">
    <source>
        <dbReference type="Proteomes" id="UP000177894"/>
    </source>
</evidence>
<dbReference type="RefSeq" id="WP_070965474.1">
    <property type="nucleotide sequence ID" value="NZ_CP017603.1"/>
</dbReference>
<feature type="domain" description="SLH" evidence="3">
    <location>
        <begin position="273"/>
        <end position="336"/>
    </location>
</feature>
<feature type="region of interest" description="Disordered" evidence="2">
    <location>
        <begin position="35"/>
        <end position="158"/>
    </location>
</feature>
<dbReference type="PROSITE" id="PS51272">
    <property type="entry name" value="SLH"/>
    <property type="match status" value="3"/>
</dbReference>
<evidence type="ECO:0000313" key="4">
    <source>
        <dbReference type="EMBL" id="AOY75541.1"/>
    </source>
</evidence>
<evidence type="ECO:0000256" key="2">
    <source>
        <dbReference type="SAM" id="MobiDB-lite"/>
    </source>
</evidence>
<organism evidence="5 7">
    <name type="scientific">Clostridium formicaceticum</name>
    <dbReference type="NCBI Taxonomy" id="1497"/>
    <lineage>
        <taxon>Bacteria</taxon>
        <taxon>Bacillati</taxon>
        <taxon>Bacillota</taxon>
        <taxon>Clostridia</taxon>
        <taxon>Eubacteriales</taxon>
        <taxon>Clostridiaceae</taxon>
        <taxon>Clostridium</taxon>
    </lineage>
</organism>
<evidence type="ECO:0000313" key="7">
    <source>
        <dbReference type="Proteomes" id="UP000192478"/>
    </source>
</evidence>
<evidence type="ECO:0000313" key="5">
    <source>
        <dbReference type="EMBL" id="ARE85836.1"/>
    </source>
</evidence>
<feature type="region of interest" description="Disordered" evidence="2">
    <location>
        <begin position="330"/>
        <end position="413"/>
    </location>
</feature>
<reference evidence="4 6" key="1">
    <citation type="submission" date="2016-10" db="EMBL/GenBank/DDBJ databases">
        <title>Complete Genome Sequence of Acetogen Clostridium formicoaceticum ATCC 27076.</title>
        <authorList>
            <person name="Bao T."/>
            <person name="Cheng C."/>
            <person name="Zhao J."/>
            <person name="Yang S.-T."/>
            <person name="Wang J."/>
            <person name="Wang M."/>
        </authorList>
    </citation>
    <scope>NUCLEOTIDE SEQUENCE [LARGE SCALE GENOMIC DNA]</scope>
    <source>
        <strain evidence="4 6">ATCC 27076</strain>
    </source>
</reference>
<dbReference type="EMBL" id="CP020559">
    <property type="protein sequence ID" value="ARE85836.1"/>
    <property type="molecule type" value="Genomic_DNA"/>
</dbReference>
<feature type="domain" description="SLH" evidence="3">
    <location>
        <begin position="150"/>
        <end position="213"/>
    </location>
</feature>